<proteinExistence type="predicted"/>
<keyword evidence="3" id="KW-1185">Reference proteome</keyword>
<accession>A0A369KFM2</accession>
<dbReference type="Proteomes" id="UP000253816">
    <property type="component" value="Unassembled WGS sequence"/>
</dbReference>
<organism evidence="2 3">
    <name type="scientific">Candidatus Similichlamydia laticola</name>
    <dbReference type="NCBI Taxonomy" id="2170265"/>
    <lineage>
        <taxon>Bacteria</taxon>
        <taxon>Pseudomonadati</taxon>
        <taxon>Chlamydiota</taxon>
        <taxon>Chlamydiia</taxon>
        <taxon>Parachlamydiales</taxon>
        <taxon>Candidatus Parilichlamydiaceae</taxon>
        <taxon>Candidatus Similichlamydia</taxon>
    </lineage>
</organism>
<feature type="chain" id="PRO_5016810561" evidence="1">
    <location>
        <begin position="23"/>
        <end position="148"/>
    </location>
</feature>
<keyword evidence="1" id="KW-0732">Signal</keyword>
<reference evidence="2 3" key="1">
    <citation type="submission" date="2018-07" db="EMBL/GenBank/DDBJ databases">
        <title>Comparative genomics of the Candidatus Parilichlamydiaceae reveals evidence of convergent evolution and genome reduction in the phylum Chlamydiae.</title>
        <authorList>
            <person name="Taylor-Brown A."/>
            <person name="Polkinghorne A."/>
        </authorList>
    </citation>
    <scope>NUCLEOTIDE SEQUENCE [LARGE SCALE GENOMIC DNA]</scope>
    <source>
        <strain evidence="2 3">Hat2</strain>
    </source>
</reference>
<dbReference type="EMBL" id="QQBG01000013">
    <property type="protein sequence ID" value="RDB31495.1"/>
    <property type="molecule type" value="Genomic_DNA"/>
</dbReference>
<name>A0A369KFM2_9BACT</name>
<evidence type="ECO:0000256" key="1">
    <source>
        <dbReference type="SAM" id="SignalP"/>
    </source>
</evidence>
<feature type="signal peptide" evidence="1">
    <location>
        <begin position="1"/>
        <end position="22"/>
    </location>
</feature>
<protein>
    <submittedName>
        <fullName evidence="2">Uncharacterized protein</fullName>
    </submittedName>
</protein>
<evidence type="ECO:0000313" key="2">
    <source>
        <dbReference type="EMBL" id="RDB31495.1"/>
    </source>
</evidence>
<gene>
    <name evidence="2" type="ORF">HAT2_00369</name>
</gene>
<dbReference type="AlphaFoldDB" id="A0A369KFM2"/>
<dbReference type="RefSeq" id="WP_114544317.1">
    <property type="nucleotide sequence ID" value="NZ_QQBG01000012.1"/>
</dbReference>
<comment type="caution">
    <text evidence="2">The sequence shown here is derived from an EMBL/GenBank/DDBJ whole genome shotgun (WGS) entry which is preliminary data.</text>
</comment>
<evidence type="ECO:0000313" key="3">
    <source>
        <dbReference type="Proteomes" id="UP000253816"/>
    </source>
</evidence>
<sequence length="148" mass="17066">MFWKNCKSFFFLLLCSSLQLSARPQWLYSGELPKLVSKVQRRGVQLFLISEHSPHIEALTDHELHKLSRDVCVRMVTPLDLENLFSFERGTSGSDIELVCIRFPTHEEEKTGFSSLRITFVSSVGFRHLVQAEGSVMEAMRVLHLIRE</sequence>